<organism evidence="3 4">
    <name type="scientific">Dothidotthia symphoricarpi CBS 119687</name>
    <dbReference type="NCBI Taxonomy" id="1392245"/>
    <lineage>
        <taxon>Eukaryota</taxon>
        <taxon>Fungi</taxon>
        <taxon>Dikarya</taxon>
        <taxon>Ascomycota</taxon>
        <taxon>Pezizomycotina</taxon>
        <taxon>Dothideomycetes</taxon>
        <taxon>Pleosporomycetidae</taxon>
        <taxon>Pleosporales</taxon>
        <taxon>Dothidotthiaceae</taxon>
        <taxon>Dothidotthia</taxon>
    </lineage>
</organism>
<feature type="transmembrane region" description="Helical" evidence="2">
    <location>
        <begin position="271"/>
        <end position="289"/>
    </location>
</feature>
<feature type="transmembrane region" description="Helical" evidence="2">
    <location>
        <begin position="246"/>
        <end position="265"/>
    </location>
</feature>
<dbReference type="GeneID" id="54402779"/>
<proteinExistence type="predicted"/>
<feature type="compositionally biased region" description="Low complexity" evidence="1">
    <location>
        <begin position="36"/>
        <end position="53"/>
    </location>
</feature>
<reference evidence="3" key="1">
    <citation type="journal article" date="2020" name="Stud. Mycol.">
        <title>101 Dothideomycetes genomes: a test case for predicting lifestyles and emergence of pathogens.</title>
        <authorList>
            <person name="Haridas S."/>
            <person name="Albert R."/>
            <person name="Binder M."/>
            <person name="Bloem J."/>
            <person name="Labutti K."/>
            <person name="Salamov A."/>
            <person name="Andreopoulos B."/>
            <person name="Baker S."/>
            <person name="Barry K."/>
            <person name="Bills G."/>
            <person name="Bluhm B."/>
            <person name="Cannon C."/>
            <person name="Castanera R."/>
            <person name="Culley D."/>
            <person name="Daum C."/>
            <person name="Ezra D."/>
            <person name="Gonzalez J."/>
            <person name="Henrissat B."/>
            <person name="Kuo A."/>
            <person name="Liang C."/>
            <person name="Lipzen A."/>
            <person name="Lutzoni F."/>
            <person name="Magnuson J."/>
            <person name="Mondo S."/>
            <person name="Nolan M."/>
            <person name="Ohm R."/>
            <person name="Pangilinan J."/>
            <person name="Park H.-J."/>
            <person name="Ramirez L."/>
            <person name="Alfaro M."/>
            <person name="Sun H."/>
            <person name="Tritt A."/>
            <person name="Yoshinaga Y."/>
            <person name="Zwiers L.-H."/>
            <person name="Turgeon B."/>
            <person name="Goodwin S."/>
            <person name="Spatafora J."/>
            <person name="Crous P."/>
            <person name="Grigoriev I."/>
        </authorList>
    </citation>
    <scope>NUCLEOTIDE SEQUENCE</scope>
    <source>
        <strain evidence="3">CBS 119687</strain>
    </source>
</reference>
<keyword evidence="2" id="KW-0472">Membrane</keyword>
<evidence type="ECO:0000256" key="2">
    <source>
        <dbReference type="SAM" id="Phobius"/>
    </source>
</evidence>
<feature type="region of interest" description="Disordered" evidence="1">
    <location>
        <begin position="35"/>
        <end position="55"/>
    </location>
</feature>
<dbReference type="AlphaFoldDB" id="A0A6A6AM55"/>
<evidence type="ECO:0000313" key="3">
    <source>
        <dbReference type="EMBL" id="KAF2133019.1"/>
    </source>
</evidence>
<keyword evidence="4" id="KW-1185">Reference proteome</keyword>
<protein>
    <submittedName>
        <fullName evidence="3">Uncharacterized protein</fullName>
    </submittedName>
</protein>
<dbReference type="Proteomes" id="UP000799771">
    <property type="component" value="Unassembled WGS sequence"/>
</dbReference>
<dbReference type="RefSeq" id="XP_033527406.1">
    <property type="nucleotide sequence ID" value="XM_033662347.1"/>
</dbReference>
<sequence>MNTIMLFNFFSKFRSRTHAREAVTNTELQHLVSAFSPNSSRPSTPTSSAYSSTCATRERRNDAISELYFWAVNELEGQIYEYRRPGAFVTTLLPLTQIEVEYSVLAVSTTIDAKRFAEKFILRRDLAARGIIQTSQEKYDNDVDASSVEGPSVISIYVRLVGTLIFGLCIVLFGLDSPLYWMSILLIFGLCKVLAINDLRGRIWSCLKLSKVSKWLDLDKSSTVRYSARFMQYTQASLFGMFDDEYCLLIMVGASNLVFFMLVPSPISSQFVLAALSLYATLSLVRTIVGRKKSIREQKHSLKAKAEELETDKMVMQMHAEEYWEDYWEDYEYYFGSSVNEMEV</sequence>
<keyword evidence="2" id="KW-0812">Transmembrane</keyword>
<evidence type="ECO:0000256" key="1">
    <source>
        <dbReference type="SAM" id="MobiDB-lite"/>
    </source>
</evidence>
<gene>
    <name evidence="3" type="ORF">P153DRAFT_178267</name>
</gene>
<name>A0A6A6AM55_9PLEO</name>
<accession>A0A6A6AM55</accession>
<evidence type="ECO:0000313" key="4">
    <source>
        <dbReference type="Proteomes" id="UP000799771"/>
    </source>
</evidence>
<keyword evidence="2" id="KW-1133">Transmembrane helix</keyword>
<dbReference type="EMBL" id="ML977500">
    <property type="protein sequence ID" value="KAF2133019.1"/>
    <property type="molecule type" value="Genomic_DNA"/>
</dbReference>
<feature type="transmembrane region" description="Helical" evidence="2">
    <location>
        <begin position="179"/>
        <end position="199"/>
    </location>
</feature>
<feature type="transmembrane region" description="Helical" evidence="2">
    <location>
        <begin position="156"/>
        <end position="173"/>
    </location>
</feature>